<accession>A0A5B7GAH0</accession>
<name>A0A5B7GAH0_PORTR</name>
<protein>
    <submittedName>
        <fullName evidence="2">Uncharacterized protein</fullName>
    </submittedName>
</protein>
<feature type="region of interest" description="Disordered" evidence="1">
    <location>
        <begin position="1"/>
        <end position="91"/>
    </location>
</feature>
<feature type="compositionally biased region" description="Basic and acidic residues" evidence="1">
    <location>
        <begin position="1"/>
        <end position="12"/>
    </location>
</feature>
<evidence type="ECO:0000313" key="3">
    <source>
        <dbReference type="Proteomes" id="UP000324222"/>
    </source>
</evidence>
<reference evidence="2 3" key="1">
    <citation type="submission" date="2019-05" db="EMBL/GenBank/DDBJ databases">
        <title>Another draft genome of Portunus trituberculatus and its Hox gene families provides insights of decapod evolution.</title>
        <authorList>
            <person name="Jeong J.-H."/>
            <person name="Song I."/>
            <person name="Kim S."/>
            <person name="Choi T."/>
            <person name="Kim D."/>
            <person name="Ryu S."/>
            <person name="Kim W."/>
        </authorList>
    </citation>
    <scope>NUCLEOTIDE SEQUENCE [LARGE SCALE GENOMIC DNA]</scope>
    <source>
        <tissue evidence="2">Muscle</tissue>
    </source>
</reference>
<gene>
    <name evidence="2" type="ORF">E2C01_051009</name>
</gene>
<keyword evidence="3" id="KW-1185">Reference proteome</keyword>
<organism evidence="2 3">
    <name type="scientific">Portunus trituberculatus</name>
    <name type="common">Swimming crab</name>
    <name type="synonym">Neptunus trituberculatus</name>
    <dbReference type="NCBI Taxonomy" id="210409"/>
    <lineage>
        <taxon>Eukaryota</taxon>
        <taxon>Metazoa</taxon>
        <taxon>Ecdysozoa</taxon>
        <taxon>Arthropoda</taxon>
        <taxon>Crustacea</taxon>
        <taxon>Multicrustacea</taxon>
        <taxon>Malacostraca</taxon>
        <taxon>Eumalacostraca</taxon>
        <taxon>Eucarida</taxon>
        <taxon>Decapoda</taxon>
        <taxon>Pleocyemata</taxon>
        <taxon>Brachyura</taxon>
        <taxon>Eubrachyura</taxon>
        <taxon>Portunoidea</taxon>
        <taxon>Portunidae</taxon>
        <taxon>Portuninae</taxon>
        <taxon>Portunus</taxon>
    </lineage>
</organism>
<evidence type="ECO:0000313" key="2">
    <source>
        <dbReference type="EMBL" id="MPC57041.1"/>
    </source>
</evidence>
<comment type="caution">
    <text evidence="2">The sequence shown here is derived from an EMBL/GenBank/DDBJ whole genome shotgun (WGS) entry which is preliminary data.</text>
</comment>
<feature type="compositionally biased region" description="Pro residues" evidence="1">
    <location>
        <begin position="59"/>
        <end position="71"/>
    </location>
</feature>
<sequence>MPKAKERSKEGCSRGGRCHTPSTGTPRKARALSPRPKNSTSTHIHATFSYNYPHTSTSIPPPPPPPPPSTPPSSATSRLDTAHYQMSTSSSLPPYFCLVRGNGRHSSDRCRQNAQTRVGTCATVLLALNARRSRAPATKTPGLVSGLKRRVGRPRMWAGKEHGDK</sequence>
<feature type="compositionally biased region" description="Polar residues" evidence="1">
    <location>
        <begin position="36"/>
        <end position="52"/>
    </location>
</feature>
<proteinExistence type="predicted"/>
<dbReference type="Proteomes" id="UP000324222">
    <property type="component" value="Unassembled WGS sequence"/>
</dbReference>
<dbReference type="AlphaFoldDB" id="A0A5B7GAH0"/>
<evidence type="ECO:0000256" key="1">
    <source>
        <dbReference type="SAM" id="MobiDB-lite"/>
    </source>
</evidence>
<dbReference type="EMBL" id="VSRR010014453">
    <property type="protein sequence ID" value="MPC57041.1"/>
    <property type="molecule type" value="Genomic_DNA"/>
</dbReference>